<name>A0A4Q4MQN3_ALTAL</name>
<reference evidence="3" key="1">
    <citation type="journal article" date="2019" name="bioRxiv">
        <title>Genomics, evolutionary history and diagnostics of the Alternaria alternata species group including apple and Asian pear pathotypes.</title>
        <authorList>
            <person name="Armitage A.D."/>
            <person name="Cockerton H.M."/>
            <person name="Sreenivasaprasad S."/>
            <person name="Woodhall J.W."/>
            <person name="Lane C.R."/>
            <person name="Harrison R.J."/>
            <person name="Clarkson J.P."/>
        </authorList>
    </citation>
    <scope>NUCLEOTIDE SEQUENCE [LARGE SCALE GENOMIC DNA]</scope>
    <source>
        <strain evidence="3">FERA 1177</strain>
    </source>
</reference>
<dbReference type="AlphaFoldDB" id="A0A4Q4MQN3"/>
<evidence type="ECO:0000256" key="1">
    <source>
        <dbReference type="SAM" id="MobiDB-lite"/>
    </source>
</evidence>
<feature type="region of interest" description="Disordered" evidence="1">
    <location>
        <begin position="21"/>
        <end position="74"/>
    </location>
</feature>
<feature type="compositionally biased region" description="Polar residues" evidence="1">
    <location>
        <begin position="56"/>
        <end position="66"/>
    </location>
</feature>
<dbReference type="Proteomes" id="UP000291422">
    <property type="component" value="Unassembled WGS sequence"/>
</dbReference>
<sequence length="350" mass="38892">MSYYHGYKGSLWQLKVDRDNSSARGDAIPQSGRRSEPARLAGTEDSDNTRHLSLAHTPNNEKSGFQATAAGSGPISDGKFTKQECLSNQANSTAKNGECCLYVRTGDVRWRENADILAPFAREFTFIDNLIAKYALLSHSTIGPSLTHTRYEQLRAGPVVPNLPKGDLLKSRQQQGNIPTKAANESKQRSRNFRGLRLHTQHSTPFTELDQDSPDWICQTSLAIEAAAISAHTNRRGPTPRHILEAMRSPAQSHSSNRKRVQSFGPGVKETIYSASSSKHEWICSVSNRHSEDALQLVRRETSLRPAGEAEKVKAEKVKAASEVQRFKYGDFRKASSMNLDKRLPALPRQ</sequence>
<proteinExistence type="predicted"/>
<feature type="region of interest" description="Disordered" evidence="1">
    <location>
        <begin position="170"/>
        <end position="190"/>
    </location>
</feature>
<evidence type="ECO:0000313" key="3">
    <source>
        <dbReference type="Proteomes" id="UP000291422"/>
    </source>
</evidence>
<comment type="caution">
    <text evidence="2">The sequence shown here is derived from an EMBL/GenBank/DDBJ whole genome shotgun (WGS) entry which is preliminary data.</text>
</comment>
<organism evidence="2 3">
    <name type="scientific">Alternaria alternata</name>
    <name type="common">Alternaria rot fungus</name>
    <name type="synonym">Torula alternata</name>
    <dbReference type="NCBI Taxonomy" id="5599"/>
    <lineage>
        <taxon>Eukaryota</taxon>
        <taxon>Fungi</taxon>
        <taxon>Dikarya</taxon>
        <taxon>Ascomycota</taxon>
        <taxon>Pezizomycotina</taxon>
        <taxon>Dothideomycetes</taxon>
        <taxon>Pleosporomycetidae</taxon>
        <taxon>Pleosporales</taxon>
        <taxon>Pleosporineae</taxon>
        <taxon>Pleosporaceae</taxon>
        <taxon>Alternaria</taxon>
        <taxon>Alternaria sect. Alternaria</taxon>
        <taxon>Alternaria alternata complex</taxon>
    </lineage>
</organism>
<gene>
    <name evidence="2" type="ORF">AA0117_g13304</name>
</gene>
<protein>
    <submittedName>
        <fullName evidence="2">Uncharacterized protein</fullName>
    </submittedName>
</protein>
<accession>A0A4Q4MQN3</accession>
<dbReference type="EMBL" id="PDXD01000207">
    <property type="protein sequence ID" value="RYN55400.1"/>
    <property type="molecule type" value="Genomic_DNA"/>
</dbReference>
<evidence type="ECO:0000313" key="2">
    <source>
        <dbReference type="EMBL" id="RYN55400.1"/>
    </source>
</evidence>